<dbReference type="Proteomes" id="UP000321249">
    <property type="component" value="Unassembled WGS sequence"/>
</dbReference>
<feature type="domain" description="DUF6894" evidence="1">
    <location>
        <begin position="3"/>
        <end position="71"/>
    </location>
</feature>
<name>A0A5C6TWK3_9SPHN</name>
<accession>A0A5C6TWK3</accession>
<dbReference type="AlphaFoldDB" id="A0A5C6TWK3"/>
<comment type="caution">
    <text evidence="2">The sequence shown here is derived from an EMBL/GenBank/DDBJ whole genome shotgun (WGS) entry which is preliminary data.</text>
</comment>
<organism evidence="2 3">
    <name type="scientific">Allosphingosinicella ginsenosidimutans</name>
    <dbReference type="NCBI Taxonomy" id="1176539"/>
    <lineage>
        <taxon>Bacteria</taxon>
        <taxon>Pseudomonadati</taxon>
        <taxon>Pseudomonadota</taxon>
        <taxon>Alphaproteobacteria</taxon>
        <taxon>Sphingomonadales</taxon>
        <taxon>Sphingomonadaceae</taxon>
        <taxon>Allosphingosinicella</taxon>
    </lineage>
</organism>
<evidence type="ECO:0000259" key="1">
    <source>
        <dbReference type="Pfam" id="PF21834"/>
    </source>
</evidence>
<dbReference type="RefSeq" id="WP_147044195.1">
    <property type="nucleotide sequence ID" value="NZ_BAABIR010000001.1"/>
</dbReference>
<dbReference type="OrthoDB" id="7476020at2"/>
<protein>
    <recommendedName>
        <fullName evidence="1">DUF6894 domain-containing protein</fullName>
    </recommendedName>
</protein>
<reference evidence="2 3" key="1">
    <citation type="journal article" date="2015" name="J. Microbiol.">
        <title>Sphingosinicella ginsenosidimutans sp. nov., with ginsenoside converting activity.</title>
        <authorList>
            <person name="Kim J.K."/>
            <person name="Kang M.S."/>
            <person name="Park S.C."/>
            <person name="Kim K.M."/>
            <person name="Choi K."/>
            <person name="Yoon M.H."/>
            <person name="Im W.T."/>
        </authorList>
    </citation>
    <scope>NUCLEOTIDE SEQUENCE [LARGE SCALE GENOMIC DNA]</scope>
    <source>
        <strain evidence="2 3">BS-11</strain>
    </source>
</reference>
<proteinExistence type="predicted"/>
<dbReference type="EMBL" id="VOQQ01000001">
    <property type="protein sequence ID" value="TXC64772.1"/>
    <property type="molecule type" value="Genomic_DNA"/>
</dbReference>
<dbReference type="Pfam" id="PF21834">
    <property type="entry name" value="DUF6894"/>
    <property type="match status" value="1"/>
</dbReference>
<dbReference type="InterPro" id="IPR054189">
    <property type="entry name" value="DUF6894"/>
</dbReference>
<gene>
    <name evidence="2" type="ORF">FRZ32_14650</name>
</gene>
<evidence type="ECO:0000313" key="3">
    <source>
        <dbReference type="Proteomes" id="UP000321249"/>
    </source>
</evidence>
<keyword evidence="3" id="KW-1185">Reference proteome</keyword>
<evidence type="ECO:0000313" key="2">
    <source>
        <dbReference type="EMBL" id="TXC64772.1"/>
    </source>
</evidence>
<sequence length="86" mass="9186">MPRYHLHVYNRIGHVLDEEGMELADLAAAREKALEGIRAIIAEEAKTGRIDLAGHVDITDGADALVATVAFRDAFDLTLGNEGAGS</sequence>